<gene>
    <name evidence="1" type="ORF">D1114_17480</name>
</gene>
<comment type="caution">
    <text evidence="1">The sequence shown here is derived from an EMBL/GenBank/DDBJ whole genome shotgun (WGS) entry which is preliminary data.</text>
</comment>
<proteinExistence type="predicted"/>
<evidence type="ECO:0000313" key="1">
    <source>
        <dbReference type="EMBL" id="RHZ92413.1"/>
    </source>
</evidence>
<dbReference type="InterPro" id="IPR015943">
    <property type="entry name" value="WD40/YVTN_repeat-like_dom_sf"/>
</dbReference>
<protein>
    <submittedName>
        <fullName evidence="1">High-affnity carbon uptake protein Hat/HatR</fullName>
    </submittedName>
</protein>
<name>A0AAX1UH92_CERSP</name>
<organism evidence="1 2">
    <name type="scientific">Cereibacter sphaeroides</name>
    <name type="common">Rhodobacter sphaeroides</name>
    <dbReference type="NCBI Taxonomy" id="1063"/>
    <lineage>
        <taxon>Bacteria</taxon>
        <taxon>Pseudomonadati</taxon>
        <taxon>Pseudomonadota</taxon>
        <taxon>Alphaproteobacteria</taxon>
        <taxon>Rhodobacterales</taxon>
        <taxon>Paracoccaceae</taxon>
        <taxon>Cereibacter</taxon>
    </lineage>
</organism>
<dbReference type="Proteomes" id="UP000266305">
    <property type="component" value="Unassembled WGS sequence"/>
</dbReference>
<reference evidence="1 2" key="1">
    <citation type="submission" date="2018-08" db="EMBL/GenBank/DDBJ databases">
        <title>Draft genome sequence of Rhodobacter sphaeroides FY.</title>
        <authorList>
            <person name="Rayyan A."/>
            <person name="Meyer T.E."/>
            <person name="Kyndt J.A."/>
        </authorList>
    </citation>
    <scope>NUCLEOTIDE SEQUENCE [LARGE SCALE GENOMIC DNA]</scope>
    <source>
        <strain evidence="1 2">FY</strain>
    </source>
</reference>
<dbReference type="EMBL" id="QWGP01000024">
    <property type="protein sequence ID" value="RHZ92413.1"/>
    <property type="molecule type" value="Genomic_DNA"/>
</dbReference>
<evidence type="ECO:0000313" key="2">
    <source>
        <dbReference type="Proteomes" id="UP000266305"/>
    </source>
</evidence>
<dbReference type="Gene3D" id="2.130.10.10">
    <property type="entry name" value="YVTN repeat-like/Quinoprotein amine dehydrogenase"/>
    <property type="match status" value="1"/>
</dbReference>
<dbReference type="AlphaFoldDB" id="A0AAX1UH92"/>
<sequence>MNQSFSPRLLDLLARNWQRPAAIAEVMFDAAGTAVLFRDAKGGLTLGAVADGEPASARMRMEGDVGRMTIRPRRRALPPLIEPEALPAAAAVAVLPRGGFVVGGADGSVHQVTPRGQVVRLHVAGGDPVQALAINPTDGRLAMALQGQVVLRNGGPEATVLEAPARALAFAEDGTLAISTADGLWLTTGQAPRRYPLPSAQGPLALSGRWIAGACEDPGIWLLERDSGRLAHLPGFPTASRSVLLASGGALVASGAFRLVAWSLDRPPFAGDHGGALTTGTASAVAVTCAAAHPLRDLVAFSRAGGELVLARLGRPEELVLLPGSGDEITALAFAPGGRHMGLGTASGLAALVELPDMIFK</sequence>
<dbReference type="SUPFAM" id="SSF50998">
    <property type="entry name" value="Quinoprotein alcohol dehydrogenase-like"/>
    <property type="match status" value="1"/>
</dbReference>
<dbReference type="InterPro" id="IPR011047">
    <property type="entry name" value="Quinoprotein_ADH-like_sf"/>
</dbReference>
<dbReference type="RefSeq" id="WP_119000914.1">
    <property type="nucleotide sequence ID" value="NZ_QWGP01000024.1"/>
</dbReference>
<accession>A0AAX1UH92</accession>